<dbReference type="RefSeq" id="WP_042208266.1">
    <property type="nucleotide sequence ID" value="NZ_CP009288.1"/>
</dbReference>
<dbReference type="SUPFAM" id="SSF110836">
    <property type="entry name" value="Hypothetical protein SAV1430"/>
    <property type="match status" value="1"/>
</dbReference>
<name>A0A089IZZ2_PAEDU</name>
<dbReference type="PANTHER" id="PTHR12697:SF37">
    <property type="entry name" value="CONSERVED VIRULENCE FACTOR C"/>
    <property type="match status" value="1"/>
</dbReference>
<dbReference type="Proteomes" id="UP000029409">
    <property type="component" value="Chromosome"/>
</dbReference>
<dbReference type="STRING" id="44251.PDUR_23380"/>
<dbReference type="Gene3D" id="3.30.1370.70">
    <property type="entry name" value="Scaffold protein Nfu/NifU, N-terminal domain"/>
    <property type="match status" value="1"/>
</dbReference>
<dbReference type="AlphaFoldDB" id="A0A089IZZ2"/>
<evidence type="ECO:0000313" key="3">
    <source>
        <dbReference type="Proteomes" id="UP000029409"/>
    </source>
</evidence>
<dbReference type="EMBL" id="CP009288">
    <property type="protein sequence ID" value="AIQ14504.1"/>
    <property type="molecule type" value="Genomic_DNA"/>
</dbReference>
<evidence type="ECO:0000313" key="2">
    <source>
        <dbReference type="EMBL" id="AIQ14504.1"/>
    </source>
</evidence>
<dbReference type="KEGG" id="pdu:PDUR_23380"/>
<dbReference type="InterPro" id="IPR025989">
    <property type="entry name" value="Virulence_F_dom"/>
</dbReference>
<dbReference type="SUPFAM" id="SSF48371">
    <property type="entry name" value="ARM repeat"/>
    <property type="match status" value="1"/>
</dbReference>
<dbReference type="Pfam" id="PF13646">
    <property type="entry name" value="HEAT_2"/>
    <property type="match status" value="1"/>
</dbReference>
<dbReference type="OrthoDB" id="420201at2"/>
<dbReference type="GO" id="GO:0016491">
    <property type="term" value="F:oxidoreductase activity"/>
    <property type="evidence" value="ECO:0007669"/>
    <property type="project" value="TreeGrafter"/>
</dbReference>
<keyword evidence="3" id="KW-1185">Reference proteome</keyword>
<dbReference type="Gene3D" id="1.25.10.10">
    <property type="entry name" value="Leucine-rich Repeat Variant"/>
    <property type="match status" value="1"/>
</dbReference>
<dbReference type="SMART" id="SM00932">
    <property type="entry name" value="Nfu_N"/>
    <property type="match status" value="1"/>
</dbReference>
<dbReference type="InterPro" id="IPR011989">
    <property type="entry name" value="ARM-like"/>
</dbReference>
<dbReference type="PANTHER" id="PTHR12697">
    <property type="entry name" value="PBS LYASE HEAT-LIKE PROTEIN"/>
    <property type="match status" value="1"/>
</dbReference>
<sequence length="379" mass="42333">MKITFIEPTPSPHTMKLHLDESLEPGIRRTYTQESHHAAPAWAREMLTIPGVESVFHTADFAALERRPSADWAEIFRELQARFGGEAAGAQDWALTGENDGAHFGEAQVFVQMFRAIPMQIRVKSGAREERIALSPRFTEAVTNVASAVLIKERKLTDYGVRYGELPEIAREVEQELEAAYPQERLDSLVQQAIAHGVTSSEFIEQRSKRGQDELLRDLTSENWRVRYAALEDLTPTPELIQQISAALRDPKLLIRRLAVVYLGDLRTPEAQELLYEAMRDKAPAVRRTAGDTLSDIGNPAATPVMTRALKDSSKIVRWRAARFLYEVGTAEARGALEAAVNDPEFEVGLQARMALERIESGEEAAGTVWQQMAGRGRS</sequence>
<accession>A0A089IZZ2</accession>
<dbReference type="InterPro" id="IPR004155">
    <property type="entry name" value="PBS_lyase_HEAT"/>
</dbReference>
<evidence type="ECO:0000259" key="1">
    <source>
        <dbReference type="SMART" id="SM00932"/>
    </source>
</evidence>
<dbReference type="Pfam" id="PF08712">
    <property type="entry name" value="Nfu_N"/>
    <property type="match status" value="1"/>
</dbReference>
<dbReference type="eggNOG" id="COG1413">
    <property type="taxonomic scope" value="Bacteria"/>
</dbReference>
<proteinExistence type="predicted"/>
<dbReference type="Pfam" id="PF13769">
    <property type="entry name" value="Virulence_fact"/>
    <property type="match status" value="1"/>
</dbReference>
<gene>
    <name evidence="2" type="ORF">PDUR_23380</name>
</gene>
<dbReference type="SMART" id="SM00567">
    <property type="entry name" value="EZ_HEAT"/>
    <property type="match status" value="4"/>
</dbReference>
<reference evidence="2 3" key="1">
    <citation type="submission" date="2014-08" db="EMBL/GenBank/DDBJ databases">
        <title>Comparative genomics of the Paenibacillus odorifer group.</title>
        <authorList>
            <person name="den Bakker H.C."/>
            <person name="Tsai Y.-C."/>
            <person name="Martin N."/>
            <person name="Korlach J."/>
            <person name="Wiedmann M."/>
        </authorList>
    </citation>
    <scope>NUCLEOTIDE SEQUENCE [LARGE SCALE GENOMIC DNA]</scope>
    <source>
        <strain evidence="2 3">DSM 1735</strain>
    </source>
</reference>
<protein>
    <submittedName>
        <fullName evidence="2">Virulence factor</fullName>
    </submittedName>
</protein>
<organism evidence="2 3">
    <name type="scientific">Paenibacillus durus</name>
    <name type="common">Paenibacillus azotofixans</name>
    <dbReference type="NCBI Taxonomy" id="44251"/>
    <lineage>
        <taxon>Bacteria</taxon>
        <taxon>Bacillati</taxon>
        <taxon>Bacillota</taxon>
        <taxon>Bacilli</taxon>
        <taxon>Bacillales</taxon>
        <taxon>Paenibacillaceae</taxon>
        <taxon>Paenibacillus</taxon>
    </lineage>
</organism>
<dbReference type="InterPro" id="IPR014824">
    <property type="entry name" value="Nfu/NifU_N"/>
</dbReference>
<feature type="domain" description="Scaffold protein Nfu/NifU N-terminal" evidence="1">
    <location>
        <begin position="4"/>
        <end position="90"/>
    </location>
</feature>
<dbReference type="InterPro" id="IPR016024">
    <property type="entry name" value="ARM-type_fold"/>
</dbReference>
<dbReference type="InterPro" id="IPR036498">
    <property type="entry name" value="Nfu/NifU_N_sf"/>
</dbReference>